<protein>
    <submittedName>
        <fullName evidence="1">Uncharacterized protein</fullName>
    </submittedName>
</protein>
<proteinExistence type="predicted"/>
<name>A0A7R9HJN5_9NEOP</name>
<organism evidence="1">
    <name type="scientific">Timema monikensis</name>
    <dbReference type="NCBI Taxonomy" id="170555"/>
    <lineage>
        <taxon>Eukaryota</taxon>
        <taxon>Metazoa</taxon>
        <taxon>Ecdysozoa</taxon>
        <taxon>Arthropoda</taxon>
        <taxon>Hexapoda</taxon>
        <taxon>Insecta</taxon>
        <taxon>Pterygota</taxon>
        <taxon>Neoptera</taxon>
        <taxon>Polyneoptera</taxon>
        <taxon>Phasmatodea</taxon>
        <taxon>Timematodea</taxon>
        <taxon>Timematoidea</taxon>
        <taxon>Timematidae</taxon>
        <taxon>Timema</taxon>
    </lineage>
</organism>
<dbReference type="EMBL" id="OB792847">
    <property type="protein sequence ID" value="CAD7424860.1"/>
    <property type="molecule type" value="Genomic_DNA"/>
</dbReference>
<dbReference type="AlphaFoldDB" id="A0A7R9HJN5"/>
<sequence length="232" mass="26376">MYSSDEDLVVGYMYLDLKRARCNKVELAQDRGFNEVDWIKLSQDRDRGVIVVIFRLDSVATKPFTWLEKRIIEENMINISSYFPGNKSQMPGIIKEKLNLGQLFGHYKSTPSCGLDSNLSVTGKPYQTNLTFSPIADRCVSPRRMELDEVSGTGLTPLLSRLIEQRFSKWAPRDFRTFAGLDISRYVVGLVWRDTRSRVGTYISEGTTSSCHPSRPVMNERDAVTDKFGGRA</sequence>
<accession>A0A7R9HJN5</accession>
<evidence type="ECO:0000313" key="1">
    <source>
        <dbReference type="EMBL" id="CAD7424860.1"/>
    </source>
</evidence>
<reference evidence="1" key="1">
    <citation type="submission" date="2020-11" db="EMBL/GenBank/DDBJ databases">
        <authorList>
            <person name="Tran Van P."/>
        </authorList>
    </citation>
    <scope>NUCLEOTIDE SEQUENCE</scope>
</reference>
<gene>
    <name evidence="1" type="ORF">TMSB3V08_LOCUS1786</name>
</gene>